<protein>
    <submittedName>
        <fullName evidence="2">Uncharacterized protein</fullName>
    </submittedName>
</protein>
<keyword evidence="3" id="KW-1185">Reference proteome</keyword>
<dbReference type="RefSeq" id="WP_192755864.1">
    <property type="nucleotide sequence ID" value="NZ_BAABJL010000239.1"/>
</dbReference>
<evidence type="ECO:0000313" key="2">
    <source>
        <dbReference type="EMBL" id="MBE1612900.1"/>
    </source>
</evidence>
<organism evidence="2 3">
    <name type="scientific">Actinopolymorpha pittospori</name>
    <dbReference type="NCBI Taxonomy" id="648752"/>
    <lineage>
        <taxon>Bacteria</taxon>
        <taxon>Bacillati</taxon>
        <taxon>Actinomycetota</taxon>
        <taxon>Actinomycetes</taxon>
        <taxon>Propionibacteriales</taxon>
        <taxon>Actinopolymorphaceae</taxon>
        <taxon>Actinopolymorpha</taxon>
    </lineage>
</organism>
<feature type="region of interest" description="Disordered" evidence="1">
    <location>
        <begin position="29"/>
        <end position="62"/>
    </location>
</feature>
<sequence length="62" mass="6517">MVLWIVVGVVILGVALVAAGRWGAANALPRRKRRRQDDKIPGVGERPGDQFGAGWPGGPPSS</sequence>
<accession>A0A927RI45</accession>
<dbReference type="Proteomes" id="UP000638648">
    <property type="component" value="Unassembled WGS sequence"/>
</dbReference>
<evidence type="ECO:0000256" key="1">
    <source>
        <dbReference type="SAM" id="MobiDB-lite"/>
    </source>
</evidence>
<comment type="caution">
    <text evidence="2">The sequence shown here is derived from an EMBL/GenBank/DDBJ whole genome shotgun (WGS) entry which is preliminary data.</text>
</comment>
<reference evidence="2" key="1">
    <citation type="submission" date="2020-10" db="EMBL/GenBank/DDBJ databases">
        <title>Sequencing the genomes of 1000 actinobacteria strains.</title>
        <authorList>
            <person name="Klenk H.-P."/>
        </authorList>
    </citation>
    <scope>NUCLEOTIDE SEQUENCE</scope>
    <source>
        <strain evidence="2">DSM 45354</strain>
    </source>
</reference>
<dbReference type="EMBL" id="JADBEM010000001">
    <property type="protein sequence ID" value="MBE1612900.1"/>
    <property type="molecule type" value="Genomic_DNA"/>
</dbReference>
<name>A0A927RI45_9ACTN</name>
<evidence type="ECO:0000313" key="3">
    <source>
        <dbReference type="Proteomes" id="UP000638648"/>
    </source>
</evidence>
<dbReference type="AlphaFoldDB" id="A0A927RI45"/>
<gene>
    <name evidence="2" type="ORF">HEB94_009748</name>
</gene>
<proteinExistence type="predicted"/>